<feature type="non-terminal residue" evidence="1">
    <location>
        <position position="1"/>
    </location>
</feature>
<comment type="caution">
    <text evidence="1">The sequence shown here is derived from an EMBL/GenBank/DDBJ whole genome shotgun (WGS) entry which is preliminary data.</text>
</comment>
<name>A0ABQ9LMF7_HEVBR</name>
<reference evidence="1" key="1">
    <citation type="journal article" date="2023" name="Plant Biotechnol. J.">
        <title>Chromosome-level wild Hevea brasiliensis genome provides new tools for genomic-assisted breeding and valuable loci to elevate rubber yield.</title>
        <authorList>
            <person name="Cheng H."/>
            <person name="Song X."/>
            <person name="Hu Y."/>
            <person name="Wu T."/>
            <person name="Yang Q."/>
            <person name="An Z."/>
            <person name="Feng S."/>
            <person name="Deng Z."/>
            <person name="Wu W."/>
            <person name="Zeng X."/>
            <person name="Tu M."/>
            <person name="Wang X."/>
            <person name="Huang H."/>
        </authorList>
    </citation>
    <scope>NUCLEOTIDE SEQUENCE</scope>
    <source>
        <strain evidence="1">MT/VB/25A 57/8</strain>
    </source>
</reference>
<evidence type="ECO:0000313" key="2">
    <source>
        <dbReference type="Proteomes" id="UP001174677"/>
    </source>
</evidence>
<protein>
    <submittedName>
        <fullName evidence="1">Uncharacterized protein</fullName>
    </submittedName>
</protein>
<evidence type="ECO:0000313" key="1">
    <source>
        <dbReference type="EMBL" id="KAJ9168478.1"/>
    </source>
</evidence>
<dbReference type="EMBL" id="JARPOI010000011">
    <property type="protein sequence ID" value="KAJ9168478.1"/>
    <property type="molecule type" value="Genomic_DNA"/>
</dbReference>
<gene>
    <name evidence="1" type="ORF">P3X46_019996</name>
</gene>
<dbReference type="Proteomes" id="UP001174677">
    <property type="component" value="Chromosome 11"/>
</dbReference>
<feature type="non-terminal residue" evidence="1">
    <location>
        <position position="89"/>
    </location>
</feature>
<sequence length="89" mass="10044">KMRFADCVMGVHLPYLCLSAIRHKGTILMKTPKPRNGRTKLNIERTTEHRGVTRTMSNSLHKFGYQDSRTKSDLKLTNLCTIGAICPAL</sequence>
<accession>A0ABQ9LMF7</accession>
<proteinExistence type="predicted"/>
<keyword evidence="2" id="KW-1185">Reference proteome</keyword>
<organism evidence="1 2">
    <name type="scientific">Hevea brasiliensis</name>
    <name type="common">Para rubber tree</name>
    <name type="synonym">Siphonia brasiliensis</name>
    <dbReference type="NCBI Taxonomy" id="3981"/>
    <lineage>
        <taxon>Eukaryota</taxon>
        <taxon>Viridiplantae</taxon>
        <taxon>Streptophyta</taxon>
        <taxon>Embryophyta</taxon>
        <taxon>Tracheophyta</taxon>
        <taxon>Spermatophyta</taxon>
        <taxon>Magnoliopsida</taxon>
        <taxon>eudicotyledons</taxon>
        <taxon>Gunneridae</taxon>
        <taxon>Pentapetalae</taxon>
        <taxon>rosids</taxon>
        <taxon>fabids</taxon>
        <taxon>Malpighiales</taxon>
        <taxon>Euphorbiaceae</taxon>
        <taxon>Crotonoideae</taxon>
        <taxon>Micrandreae</taxon>
        <taxon>Hevea</taxon>
    </lineage>
</organism>